<evidence type="ECO:0000313" key="2">
    <source>
        <dbReference type="EMBL" id="KKM76576.1"/>
    </source>
</evidence>
<accession>A0A0F9KP79</accession>
<feature type="transmembrane region" description="Helical" evidence="1">
    <location>
        <begin position="7"/>
        <end position="25"/>
    </location>
</feature>
<dbReference type="Pfam" id="PF20619">
    <property type="entry name" value="DUF6804"/>
    <property type="match status" value="1"/>
</dbReference>
<name>A0A0F9KP79_9ZZZZ</name>
<organism evidence="2">
    <name type="scientific">marine sediment metagenome</name>
    <dbReference type="NCBI Taxonomy" id="412755"/>
    <lineage>
        <taxon>unclassified sequences</taxon>
        <taxon>metagenomes</taxon>
        <taxon>ecological metagenomes</taxon>
    </lineage>
</organism>
<feature type="transmembrane region" description="Helical" evidence="1">
    <location>
        <begin position="31"/>
        <end position="47"/>
    </location>
</feature>
<dbReference type="EMBL" id="LAZR01008787">
    <property type="protein sequence ID" value="KKM76576.1"/>
    <property type="molecule type" value="Genomic_DNA"/>
</dbReference>
<gene>
    <name evidence="2" type="ORF">LCGC14_1378760</name>
</gene>
<comment type="caution">
    <text evidence="2">The sequence shown here is derived from an EMBL/GenBank/DDBJ whole genome shotgun (WGS) entry which is preliminary data.</text>
</comment>
<reference evidence="2" key="1">
    <citation type="journal article" date="2015" name="Nature">
        <title>Complex archaea that bridge the gap between prokaryotes and eukaryotes.</title>
        <authorList>
            <person name="Spang A."/>
            <person name="Saw J.H."/>
            <person name="Jorgensen S.L."/>
            <person name="Zaremba-Niedzwiedzka K."/>
            <person name="Martijn J."/>
            <person name="Lind A.E."/>
            <person name="van Eijk R."/>
            <person name="Schleper C."/>
            <person name="Guy L."/>
            <person name="Ettema T.J."/>
        </authorList>
    </citation>
    <scope>NUCLEOTIDE SEQUENCE</scope>
</reference>
<dbReference type="InterPro" id="IPR046548">
    <property type="entry name" value="DUF6804"/>
</dbReference>
<keyword evidence="1" id="KW-1133">Transmembrane helix</keyword>
<protein>
    <submittedName>
        <fullName evidence="2">Uncharacterized protein</fullName>
    </submittedName>
</protein>
<evidence type="ECO:0000256" key="1">
    <source>
        <dbReference type="SAM" id="Phobius"/>
    </source>
</evidence>
<dbReference type="AlphaFoldDB" id="A0A0F9KP79"/>
<proteinExistence type="predicted"/>
<sequence>MEKIILISIKLILSLLFVGCLLSWPYSYFELVRFIGMIGFGVLAYDIREKDKFWFVLWLSSATLVNPFFKIALGRELWNVIDVIWAILLISSIFLRRKPINYYNKQGSV</sequence>
<keyword evidence="1" id="KW-0812">Transmembrane</keyword>
<feature type="transmembrane region" description="Helical" evidence="1">
    <location>
        <begin position="77"/>
        <end position="95"/>
    </location>
</feature>
<keyword evidence="1" id="KW-0472">Membrane</keyword>